<dbReference type="Pfam" id="PF03703">
    <property type="entry name" value="bPH_2"/>
    <property type="match status" value="1"/>
</dbReference>
<dbReference type="Proteomes" id="UP001218638">
    <property type="component" value="Chromosome"/>
</dbReference>
<dbReference type="PANTHER" id="PTHR34473:SF2">
    <property type="entry name" value="UPF0699 TRANSMEMBRANE PROTEIN YDBT"/>
    <property type="match status" value="1"/>
</dbReference>
<keyword evidence="1" id="KW-0472">Membrane</keyword>
<proteinExistence type="predicted"/>
<protein>
    <submittedName>
        <fullName evidence="3">PH domain-containing protein</fullName>
    </submittedName>
</protein>
<feature type="transmembrane region" description="Helical" evidence="1">
    <location>
        <begin position="23"/>
        <end position="44"/>
    </location>
</feature>
<organism evidence="3 4">
    <name type="scientific">Synoicihabitans lomoniglobus</name>
    <dbReference type="NCBI Taxonomy" id="2909285"/>
    <lineage>
        <taxon>Bacteria</taxon>
        <taxon>Pseudomonadati</taxon>
        <taxon>Verrucomicrobiota</taxon>
        <taxon>Opitutia</taxon>
        <taxon>Opitutales</taxon>
        <taxon>Opitutaceae</taxon>
        <taxon>Synoicihabitans</taxon>
    </lineage>
</organism>
<accession>A0AAE9ZTI3</accession>
<dbReference type="EMBL" id="CP119075">
    <property type="protein sequence ID" value="WED64890.1"/>
    <property type="molecule type" value="Genomic_DNA"/>
</dbReference>
<keyword evidence="1" id="KW-0812">Transmembrane</keyword>
<keyword evidence="1" id="KW-1133">Transmembrane helix</keyword>
<dbReference type="KEGG" id="slom:PXH66_21295"/>
<evidence type="ECO:0000259" key="2">
    <source>
        <dbReference type="Pfam" id="PF03703"/>
    </source>
</evidence>
<evidence type="ECO:0000256" key="1">
    <source>
        <dbReference type="SAM" id="Phobius"/>
    </source>
</evidence>
<reference evidence="3" key="1">
    <citation type="submission" date="2023-03" db="EMBL/GenBank/DDBJ databases">
        <title>Lomoglobus Profundus gen. nov., sp. nov., a novel member of the phylum Verrucomicrobia, isolated from deep-marine sediment of South China Sea.</title>
        <authorList>
            <person name="Ahmad T."/>
            <person name="Ishaq S.E."/>
            <person name="Wang F."/>
        </authorList>
    </citation>
    <scope>NUCLEOTIDE SEQUENCE</scope>
    <source>
        <strain evidence="3">LMO-M01</strain>
    </source>
</reference>
<dbReference type="RefSeq" id="WP_330931845.1">
    <property type="nucleotide sequence ID" value="NZ_CP119075.1"/>
</dbReference>
<dbReference type="PANTHER" id="PTHR34473">
    <property type="entry name" value="UPF0699 TRANSMEMBRANE PROTEIN YDBS"/>
    <property type="match status" value="1"/>
</dbReference>
<name>A0AAE9ZTI3_9BACT</name>
<evidence type="ECO:0000313" key="3">
    <source>
        <dbReference type="EMBL" id="WED64890.1"/>
    </source>
</evidence>
<gene>
    <name evidence="3" type="ORF">PXH66_21295</name>
</gene>
<sequence length="186" mass="20868">MHPAPDDEAILAIERPHRDLLKYYMVSSFVLGPFFPVLMIYGAIRFKTMRYKFTDEGISMSWGILFRREIILQYSRIQDIHLRSNVIERWLGLAKVLVQTASGSSGAEMTLEGLKEFEPVRDYLYSRMRGVKDDVKPPPVPGTGAVVPAGEGTVDAAALTAVLTEVAAELRGLREDLAAREDVRRD</sequence>
<evidence type="ECO:0000313" key="4">
    <source>
        <dbReference type="Proteomes" id="UP001218638"/>
    </source>
</evidence>
<feature type="domain" description="YdbS-like PH" evidence="2">
    <location>
        <begin position="47"/>
        <end position="124"/>
    </location>
</feature>
<keyword evidence="4" id="KW-1185">Reference proteome</keyword>
<dbReference type="AlphaFoldDB" id="A0AAE9ZTI3"/>
<dbReference type="InterPro" id="IPR005182">
    <property type="entry name" value="YdbS-like_PH"/>
</dbReference>